<name>A0AAU9X4M3_9CNID</name>
<evidence type="ECO:0000313" key="1">
    <source>
        <dbReference type="EMBL" id="CAH3136300.1"/>
    </source>
</evidence>
<reference evidence="1 2" key="1">
    <citation type="submission" date="2022-05" db="EMBL/GenBank/DDBJ databases">
        <authorList>
            <consortium name="Genoscope - CEA"/>
            <person name="William W."/>
        </authorList>
    </citation>
    <scope>NUCLEOTIDE SEQUENCE [LARGE SCALE GENOMIC DNA]</scope>
</reference>
<dbReference type="Proteomes" id="UP001159428">
    <property type="component" value="Unassembled WGS sequence"/>
</dbReference>
<feature type="non-terminal residue" evidence="1">
    <location>
        <position position="1"/>
    </location>
</feature>
<accession>A0AAU9X4M3</accession>
<dbReference type="InterPro" id="IPR018575">
    <property type="entry name" value="Restrct_endonuc_II_Eco29kI"/>
</dbReference>
<dbReference type="Pfam" id="PF09517">
    <property type="entry name" value="RE_Eco29kI"/>
    <property type="match status" value="1"/>
</dbReference>
<dbReference type="EMBL" id="CALNXJ010000030">
    <property type="protein sequence ID" value="CAH3136300.1"/>
    <property type="molecule type" value="Genomic_DNA"/>
</dbReference>
<evidence type="ECO:0000313" key="2">
    <source>
        <dbReference type="Proteomes" id="UP001159428"/>
    </source>
</evidence>
<evidence type="ECO:0008006" key="3">
    <source>
        <dbReference type="Google" id="ProtNLM"/>
    </source>
</evidence>
<sequence length="248" mass="28791">LPSLQKCWEHKDSEIHQKIQEIYSWCEVFESNETLTTSCNTYVRTVLSDSKLLKSAGFVPILSCLDISKRISIKLGIKKGKMIHVEEEIHKEFKRRKKDDKFESTLQKVAVTFVEKLNIFPIITREDYPGEHPHFAGVYLIYYVGQTSLYGKLAGSSQVPIYVGKSNNDILDRLFDHRRKIVGAKDLEVTDFVVRFMTLDIENYASSIEEMLIDHYDPLWNKKTVKFSFGNAKDPDNNWYAYHVAKVK</sequence>
<gene>
    <name evidence="1" type="ORF">PMEA_00017645</name>
</gene>
<proteinExistence type="predicted"/>
<comment type="caution">
    <text evidence="1">The sequence shown here is derived from an EMBL/GenBank/DDBJ whole genome shotgun (WGS) entry which is preliminary data.</text>
</comment>
<organism evidence="1 2">
    <name type="scientific">Pocillopora meandrina</name>
    <dbReference type="NCBI Taxonomy" id="46732"/>
    <lineage>
        <taxon>Eukaryota</taxon>
        <taxon>Metazoa</taxon>
        <taxon>Cnidaria</taxon>
        <taxon>Anthozoa</taxon>
        <taxon>Hexacorallia</taxon>
        <taxon>Scleractinia</taxon>
        <taxon>Astrocoeniina</taxon>
        <taxon>Pocilloporidae</taxon>
        <taxon>Pocillopora</taxon>
    </lineage>
</organism>
<dbReference type="AlphaFoldDB" id="A0AAU9X4M3"/>
<protein>
    <recommendedName>
        <fullName evidence="3">GIY-YIG domain-containing protein</fullName>
    </recommendedName>
</protein>
<keyword evidence="2" id="KW-1185">Reference proteome</keyword>
<feature type="non-terminal residue" evidence="1">
    <location>
        <position position="248"/>
    </location>
</feature>